<dbReference type="RefSeq" id="WP_259135746.1">
    <property type="nucleotide sequence ID" value="NZ_JANUCS010000024.1"/>
</dbReference>
<comment type="catalytic activity">
    <reaction evidence="2">
        <text>[thioredoxin]-disulfide + L-methionine + H2O = L-methionine (S)-S-oxide + [thioredoxin]-dithiol</text>
        <dbReference type="Rhea" id="RHEA:19993"/>
        <dbReference type="Rhea" id="RHEA-COMP:10698"/>
        <dbReference type="Rhea" id="RHEA-COMP:10700"/>
        <dbReference type="ChEBI" id="CHEBI:15377"/>
        <dbReference type="ChEBI" id="CHEBI:29950"/>
        <dbReference type="ChEBI" id="CHEBI:50058"/>
        <dbReference type="ChEBI" id="CHEBI:57844"/>
        <dbReference type="ChEBI" id="CHEBI:58772"/>
        <dbReference type="EC" id="1.8.4.11"/>
    </reaction>
</comment>
<organism evidence="4 5">
    <name type="scientific">Methanosalsum natronophilum</name>
    <dbReference type="NCBI Taxonomy" id="768733"/>
    <lineage>
        <taxon>Archaea</taxon>
        <taxon>Methanobacteriati</taxon>
        <taxon>Methanobacteriota</taxon>
        <taxon>Stenosarchaea group</taxon>
        <taxon>Methanomicrobia</taxon>
        <taxon>Methanosarcinales</taxon>
        <taxon>Methanosarcinaceae</taxon>
        <taxon>Methanosalsum</taxon>
    </lineage>
</organism>
<proteinExistence type="inferred from homology"/>
<dbReference type="EMBL" id="QZAB01000392">
    <property type="protein sequence ID" value="RQD83584.1"/>
    <property type="molecule type" value="Genomic_DNA"/>
</dbReference>
<gene>
    <name evidence="2 4" type="primary">msrA</name>
    <name evidence="4" type="ORF">D5R95_06205</name>
</gene>
<dbReference type="Pfam" id="PF01625">
    <property type="entry name" value="PMSR"/>
    <property type="match status" value="1"/>
</dbReference>
<dbReference type="SUPFAM" id="SSF55068">
    <property type="entry name" value="Peptide methionine sulfoxide reductase"/>
    <property type="match status" value="1"/>
</dbReference>
<reference evidence="4 5" key="1">
    <citation type="submission" date="2018-08" db="EMBL/GenBank/DDBJ databases">
        <title>The metabolism and importance of syntrophic acetate oxidation coupled to methane or sulfide production in haloalkaline environments.</title>
        <authorList>
            <person name="Timmers P.H.A."/>
            <person name="Vavourakis C.D."/>
            <person name="Sorokin D.Y."/>
            <person name="Sinninghe Damste J.S."/>
            <person name="Muyzer G."/>
            <person name="Stams A.J.M."/>
            <person name="Plugge C.M."/>
        </authorList>
    </citation>
    <scope>NUCLEOTIDE SEQUENCE [LARGE SCALE GENOMIC DNA]</scope>
    <source>
        <strain evidence="4">MSAO_Arc3</strain>
    </source>
</reference>
<comment type="catalytic activity">
    <reaction evidence="2">
        <text>L-methionyl-[protein] + [thioredoxin]-disulfide + H2O = L-methionyl-(S)-S-oxide-[protein] + [thioredoxin]-dithiol</text>
        <dbReference type="Rhea" id="RHEA:14217"/>
        <dbReference type="Rhea" id="RHEA-COMP:10698"/>
        <dbReference type="Rhea" id="RHEA-COMP:10700"/>
        <dbReference type="Rhea" id="RHEA-COMP:12313"/>
        <dbReference type="Rhea" id="RHEA-COMP:12315"/>
        <dbReference type="ChEBI" id="CHEBI:15377"/>
        <dbReference type="ChEBI" id="CHEBI:16044"/>
        <dbReference type="ChEBI" id="CHEBI:29950"/>
        <dbReference type="ChEBI" id="CHEBI:44120"/>
        <dbReference type="ChEBI" id="CHEBI:50058"/>
        <dbReference type="EC" id="1.8.4.11"/>
    </reaction>
</comment>
<keyword evidence="1 2" id="KW-0560">Oxidoreductase</keyword>
<dbReference type="Proteomes" id="UP000284763">
    <property type="component" value="Unassembled WGS sequence"/>
</dbReference>
<comment type="similarity">
    <text evidence="2">Belongs to the MsrA Met sulfoxide reductase family.</text>
</comment>
<evidence type="ECO:0000259" key="3">
    <source>
        <dbReference type="Pfam" id="PF01625"/>
    </source>
</evidence>
<dbReference type="EC" id="1.8.4.11" evidence="2"/>
<sequence length="153" mass="17272">MKKATFAAGCFWGVESAFRKLDGVLNTCVGYTGGKTTKPGYTEVCTGNTGHAEAVEIQFDPEIISYEQLLNIFWTIHDPTQLNRQGPDLGTQYRSAIFYHDGEQKQQAIKSKIKIESSKKYINPIVTEIVSATDFYPAEEYHQQYFEKKGCLI</sequence>
<comment type="function">
    <text evidence="2">Has an important function as a repair enzyme for proteins that have been inactivated by oxidation. Catalyzes the reversible oxidation-reduction of methionine sulfoxide in proteins to methionine.</text>
</comment>
<feature type="domain" description="Peptide methionine sulphoxide reductase MsrA" evidence="3">
    <location>
        <begin position="3"/>
        <end position="149"/>
    </location>
</feature>
<name>A0A3R7XH31_9EURY</name>
<dbReference type="InterPro" id="IPR002569">
    <property type="entry name" value="Met_Sox_Rdtase_MsrA_dom"/>
</dbReference>
<evidence type="ECO:0000313" key="4">
    <source>
        <dbReference type="EMBL" id="RQD83584.1"/>
    </source>
</evidence>
<dbReference type="Gene3D" id="3.30.1060.10">
    <property type="entry name" value="Peptide methionine sulphoxide reductase MsrA"/>
    <property type="match status" value="1"/>
</dbReference>
<evidence type="ECO:0000256" key="1">
    <source>
        <dbReference type="ARBA" id="ARBA00023002"/>
    </source>
</evidence>
<protein>
    <recommendedName>
        <fullName evidence="2">Peptide methionine sulfoxide reductase MsrA</fullName>
        <shortName evidence="2">Protein-methionine-S-oxide reductase</shortName>
        <ecNumber evidence="2">1.8.4.11</ecNumber>
    </recommendedName>
    <alternativeName>
        <fullName evidence="2">Peptide-methionine (S)-S-oxide reductase</fullName>
        <shortName evidence="2">Peptide Met(O) reductase</shortName>
    </alternativeName>
</protein>
<dbReference type="GO" id="GO:0008113">
    <property type="term" value="F:peptide-methionine (S)-S-oxide reductase activity"/>
    <property type="evidence" value="ECO:0007669"/>
    <property type="project" value="UniProtKB-UniRule"/>
</dbReference>
<dbReference type="GO" id="GO:0033744">
    <property type="term" value="F:L-methionine:thioredoxin-disulfide S-oxidoreductase activity"/>
    <property type="evidence" value="ECO:0007669"/>
    <property type="project" value="RHEA"/>
</dbReference>
<evidence type="ECO:0000313" key="5">
    <source>
        <dbReference type="Proteomes" id="UP000284763"/>
    </source>
</evidence>
<accession>A0A3R7XH31</accession>
<dbReference type="InterPro" id="IPR036509">
    <property type="entry name" value="Met_Sox_Rdtase_MsrA_sf"/>
</dbReference>
<dbReference type="AlphaFoldDB" id="A0A3R7XH31"/>
<dbReference type="PANTHER" id="PTHR43774:SF1">
    <property type="entry name" value="PEPTIDE METHIONINE SULFOXIDE REDUCTASE MSRA 2"/>
    <property type="match status" value="1"/>
</dbReference>
<evidence type="ECO:0000256" key="2">
    <source>
        <dbReference type="HAMAP-Rule" id="MF_01401"/>
    </source>
</evidence>
<comment type="caution">
    <text evidence="4">The sequence shown here is derived from an EMBL/GenBank/DDBJ whole genome shotgun (WGS) entry which is preliminary data.</text>
</comment>
<dbReference type="PANTHER" id="PTHR43774">
    <property type="entry name" value="PEPTIDE METHIONINE SULFOXIDE REDUCTASE"/>
    <property type="match status" value="1"/>
</dbReference>
<dbReference type="HAMAP" id="MF_01401">
    <property type="entry name" value="MsrA"/>
    <property type="match status" value="1"/>
</dbReference>
<feature type="active site" evidence="2">
    <location>
        <position position="10"/>
    </location>
</feature>
<dbReference type="NCBIfam" id="TIGR00401">
    <property type="entry name" value="msrA"/>
    <property type="match status" value="1"/>
</dbReference>